<evidence type="ECO:0000313" key="7">
    <source>
        <dbReference type="Proteomes" id="UP000289326"/>
    </source>
</evidence>
<evidence type="ECO:0000256" key="2">
    <source>
        <dbReference type="ARBA" id="ARBA00022603"/>
    </source>
</evidence>
<dbReference type="InterPro" id="IPR002295">
    <property type="entry name" value="N4/N6-MTase_EcoPI_Mod-like"/>
</dbReference>
<dbReference type="AlphaFoldDB" id="A0A4P6MPY7"/>
<organism evidence="6 7">
    <name type="scientific">Mycoplasmopsis phocirhinis</name>
    <dbReference type="NCBI Taxonomy" id="142650"/>
    <lineage>
        <taxon>Bacteria</taxon>
        <taxon>Bacillati</taxon>
        <taxon>Mycoplasmatota</taxon>
        <taxon>Mycoplasmoidales</taxon>
        <taxon>Metamycoplasmataceae</taxon>
        <taxon>Mycoplasmopsis</taxon>
    </lineage>
</organism>
<protein>
    <submittedName>
        <fullName evidence="6">Site-specific DNA-methyltransferase</fullName>
    </submittedName>
</protein>
<dbReference type="Gene3D" id="3.40.50.150">
    <property type="entry name" value="Vaccinia Virus protein VP39"/>
    <property type="match status" value="1"/>
</dbReference>
<dbReference type="OrthoDB" id="9800801at2"/>
<dbReference type="GO" id="GO:0008170">
    <property type="term" value="F:N-methyltransferase activity"/>
    <property type="evidence" value="ECO:0007669"/>
    <property type="project" value="InterPro"/>
</dbReference>
<evidence type="ECO:0000256" key="1">
    <source>
        <dbReference type="ARBA" id="ARBA00006594"/>
    </source>
</evidence>
<keyword evidence="4" id="KW-0949">S-adenosyl-L-methionine</keyword>
<keyword evidence="7" id="KW-1185">Reference proteome</keyword>
<dbReference type="PRINTS" id="PR00506">
    <property type="entry name" value="D21N6MTFRASE"/>
</dbReference>
<dbReference type="REBASE" id="302046">
    <property type="entry name" value="M1.Mph852ORF1635P"/>
</dbReference>
<dbReference type="InterPro" id="IPR029063">
    <property type="entry name" value="SAM-dependent_MTases_sf"/>
</dbReference>
<name>A0A4P6MPY7_9BACT</name>
<dbReference type="KEGG" id="mphi:EG856_01635"/>
<accession>A0A4P6MPY7</accession>
<dbReference type="SUPFAM" id="SSF53335">
    <property type="entry name" value="S-adenosyl-L-methionine-dependent methyltransferases"/>
    <property type="match status" value="1"/>
</dbReference>
<evidence type="ECO:0000313" key="6">
    <source>
        <dbReference type="EMBL" id="QBF34990.1"/>
    </source>
</evidence>
<evidence type="ECO:0000256" key="4">
    <source>
        <dbReference type="ARBA" id="ARBA00022691"/>
    </source>
</evidence>
<sequence>MVVERERESKGLDYNYDVIYIDPPYNTESAKNDGNNSANDKVNISASKFIYRDKFSRNGWLNMMNERLNLAKNLLKEDGVIFVSIDDNEQAYLKVLMDEIFGEENFIGMFSVENNPKGRKNSRFISKTNEYCLIFSKNIDKSYFIDTVPKKSTDMSKDENGIYIHNSGKRVIVGENTLNSLVDIKKQDKKWYSVYYNSEKNDIKIINFEKIDEINEDLINKGYRRYHSFNKNKIVQNTYTHDTFYEYFKIGKFAFKNDKIYEKHFNQKMRIKSILTNQEYQAIIENNIGQFKIDLKTTSAQQELNTILGKEKFIFPKNKNFILNIINLIPNKNARILDFFAGSGTTAHAVLELNKEDGGNRTFTLVTNNENNIAQDVTYERLYRINHGLSTNNETFEWSKKNQPYKQNLNVFELEYSPINIDQNQINTQYLIELLKNSLLKFGVSNTSDKDLINNLTNLYSLDKE</sequence>
<dbReference type="GO" id="GO:0003677">
    <property type="term" value="F:DNA binding"/>
    <property type="evidence" value="ECO:0007669"/>
    <property type="project" value="InterPro"/>
</dbReference>
<reference evidence="6 7" key="1">
    <citation type="submission" date="2019-01" db="EMBL/GenBank/DDBJ databases">
        <title>Complete sequence and annotation of the Mycoplasma phocirhinis strain 852T genome.</title>
        <authorList>
            <person name="Frasca S.Jr."/>
            <person name="Kutish G.F."/>
            <person name="Castellanos Gell J."/>
            <person name="Michaels D.L."/>
            <person name="Brown D.R."/>
        </authorList>
    </citation>
    <scope>NUCLEOTIDE SEQUENCE [LARGE SCALE GENOMIC DNA]</scope>
    <source>
        <strain evidence="6 7">852</strain>
    </source>
</reference>
<dbReference type="InterPro" id="IPR002052">
    <property type="entry name" value="DNA_methylase_N6_adenine_CS"/>
</dbReference>
<dbReference type="InterPro" id="IPR002941">
    <property type="entry name" value="DNA_methylase_N4/N6"/>
</dbReference>
<dbReference type="Proteomes" id="UP000289326">
    <property type="component" value="Chromosome"/>
</dbReference>
<proteinExistence type="inferred from homology"/>
<keyword evidence="3 6" id="KW-0808">Transferase</keyword>
<evidence type="ECO:0000256" key="3">
    <source>
        <dbReference type="ARBA" id="ARBA00022679"/>
    </source>
</evidence>
<comment type="similarity">
    <text evidence="1">Belongs to the N(4)/N(6)-methyltransferase family.</text>
</comment>
<feature type="domain" description="DNA methylase N-4/N-6" evidence="5">
    <location>
        <begin position="17"/>
        <end position="355"/>
    </location>
</feature>
<dbReference type="EMBL" id="CP034841">
    <property type="protein sequence ID" value="QBF34990.1"/>
    <property type="molecule type" value="Genomic_DNA"/>
</dbReference>
<dbReference type="PROSITE" id="PS00092">
    <property type="entry name" value="N6_MTASE"/>
    <property type="match status" value="1"/>
</dbReference>
<dbReference type="GO" id="GO:0032259">
    <property type="term" value="P:methylation"/>
    <property type="evidence" value="ECO:0007669"/>
    <property type="project" value="UniProtKB-KW"/>
</dbReference>
<dbReference type="Pfam" id="PF01555">
    <property type="entry name" value="N6_N4_Mtase"/>
    <property type="match status" value="1"/>
</dbReference>
<gene>
    <name evidence="6" type="ORF">EG856_01635</name>
</gene>
<keyword evidence="2 6" id="KW-0489">Methyltransferase</keyword>
<evidence type="ECO:0000259" key="5">
    <source>
        <dbReference type="Pfam" id="PF01555"/>
    </source>
</evidence>